<accession>A0ABN0WQ22</accession>
<feature type="region of interest" description="Disordered" evidence="1">
    <location>
        <begin position="1"/>
        <end position="21"/>
    </location>
</feature>
<gene>
    <name evidence="4" type="ORF">GCM10008967_37870</name>
</gene>
<sequence length="212" mass="24587">MKQFDSDQYDEGLKSLDNGVNLSEEEQNKMIDQINTKIGDVSPKMRQSPKKWRYYLAFASAFLVITILSLPQLSHMLGESTETTVEEMVERHYEAYNNKDFETFFDMLSTREQEKMLVSKTYSDSSKKELIETIRRDKEEIIKMWEKSWRPVEVIKVEEQSGATEESTTVAATLHYPARGTSPEATILMTFKVVKENGEWKFDEVLSSEPVN</sequence>
<dbReference type="Proteomes" id="UP001500782">
    <property type="component" value="Unassembled WGS sequence"/>
</dbReference>
<dbReference type="RefSeq" id="WP_343802711.1">
    <property type="nucleotide sequence ID" value="NZ_BAAADJ010000062.1"/>
</dbReference>
<dbReference type="InterPro" id="IPR037401">
    <property type="entry name" value="SnoaL-like"/>
</dbReference>
<dbReference type="EMBL" id="BAAADJ010000062">
    <property type="protein sequence ID" value="GAA0343848.1"/>
    <property type="molecule type" value="Genomic_DNA"/>
</dbReference>
<keyword evidence="5" id="KW-1185">Reference proteome</keyword>
<evidence type="ECO:0000313" key="5">
    <source>
        <dbReference type="Proteomes" id="UP001500782"/>
    </source>
</evidence>
<evidence type="ECO:0000259" key="3">
    <source>
        <dbReference type="Pfam" id="PF13474"/>
    </source>
</evidence>
<evidence type="ECO:0000256" key="2">
    <source>
        <dbReference type="SAM" id="Phobius"/>
    </source>
</evidence>
<keyword evidence="2" id="KW-1133">Transmembrane helix</keyword>
<keyword evidence="2" id="KW-0472">Membrane</keyword>
<feature type="domain" description="SnoaL-like" evidence="3">
    <location>
        <begin position="85"/>
        <end position="208"/>
    </location>
</feature>
<evidence type="ECO:0000313" key="4">
    <source>
        <dbReference type="EMBL" id="GAA0343848.1"/>
    </source>
</evidence>
<dbReference type="Gene3D" id="3.10.450.50">
    <property type="match status" value="1"/>
</dbReference>
<dbReference type="SUPFAM" id="SSF54427">
    <property type="entry name" value="NTF2-like"/>
    <property type="match status" value="1"/>
</dbReference>
<dbReference type="InterPro" id="IPR032710">
    <property type="entry name" value="NTF2-like_dom_sf"/>
</dbReference>
<protein>
    <recommendedName>
        <fullName evidence="3">SnoaL-like domain-containing protein</fullName>
    </recommendedName>
</protein>
<evidence type="ECO:0000256" key="1">
    <source>
        <dbReference type="SAM" id="MobiDB-lite"/>
    </source>
</evidence>
<reference evidence="4 5" key="1">
    <citation type="journal article" date="2019" name="Int. J. Syst. Evol. Microbiol.">
        <title>The Global Catalogue of Microorganisms (GCM) 10K type strain sequencing project: providing services to taxonomists for standard genome sequencing and annotation.</title>
        <authorList>
            <consortium name="The Broad Institute Genomics Platform"/>
            <consortium name="The Broad Institute Genome Sequencing Center for Infectious Disease"/>
            <person name="Wu L."/>
            <person name="Ma J."/>
        </authorList>
    </citation>
    <scope>NUCLEOTIDE SEQUENCE [LARGE SCALE GENOMIC DNA]</scope>
    <source>
        <strain evidence="4 5">JCM 9731</strain>
    </source>
</reference>
<proteinExistence type="predicted"/>
<name>A0ABN0WQ22_9BACI</name>
<keyword evidence="2" id="KW-0812">Transmembrane</keyword>
<feature type="transmembrane region" description="Helical" evidence="2">
    <location>
        <begin position="54"/>
        <end position="73"/>
    </location>
</feature>
<organism evidence="4 5">
    <name type="scientific">Bacillus carboniphilus</name>
    <dbReference type="NCBI Taxonomy" id="86663"/>
    <lineage>
        <taxon>Bacteria</taxon>
        <taxon>Bacillati</taxon>
        <taxon>Bacillota</taxon>
        <taxon>Bacilli</taxon>
        <taxon>Bacillales</taxon>
        <taxon>Bacillaceae</taxon>
        <taxon>Bacillus</taxon>
    </lineage>
</organism>
<dbReference type="Pfam" id="PF13474">
    <property type="entry name" value="SnoaL_3"/>
    <property type="match status" value="1"/>
</dbReference>
<comment type="caution">
    <text evidence="4">The sequence shown here is derived from an EMBL/GenBank/DDBJ whole genome shotgun (WGS) entry which is preliminary data.</text>
</comment>